<dbReference type="InterPro" id="IPR012677">
    <property type="entry name" value="Nucleotide-bd_a/b_plait_sf"/>
</dbReference>
<name>A0A5J4TU20_9EUKA</name>
<feature type="region of interest" description="Disordered" evidence="6">
    <location>
        <begin position="79"/>
        <end position="158"/>
    </location>
</feature>
<dbReference type="Proteomes" id="UP000324800">
    <property type="component" value="Unassembled WGS sequence"/>
</dbReference>
<evidence type="ECO:0000256" key="2">
    <source>
        <dbReference type="ARBA" id="ARBA00022737"/>
    </source>
</evidence>
<accession>A0A5J4TU20</accession>
<dbReference type="GO" id="GO:0005634">
    <property type="term" value="C:nucleus"/>
    <property type="evidence" value="ECO:0007669"/>
    <property type="project" value="UniProtKB-SubCell"/>
</dbReference>
<gene>
    <name evidence="8" type="ORF">EZS28_042963</name>
</gene>
<evidence type="ECO:0000256" key="4">
    <source>
        <dbReference type="ARBA" id="ARBA00023242"/>
    </source>
</evidence>
<dbReference type="PANTHER" id="PTHR48039:SF5">
    <property type="entry name" value="RNA-BINDING PROTEIN 28"/>
    <property type="match status" value="1"/>
</dbReference>
<dbReference type="Pfam" id="PF00076">
    <property type="entry name" value="RRM_1"/>
    <property type="match status" value="1"/>
</dbReference>
<evidence type="ECO:0000256" key="3">
    <source>
        <dbReference type="ARBA" id="ARBA00022884"/>
    </source>
</evidence>
<evidence type="ECO:0000256" key="1">
    <source>
        <dbReference type="ARBA" id="ARBA00004123"/>
    </source>
</evidence>
<dbReference type="PROSITE" id="PS50102">
    <property type="entry name" value="RRM"/>
    <property type="match status" value="1"/>
</dbReference>
<dbReference type="CDD" id="cd00590">
    <property type="entry name" value="RRM_SF"/>
    <property type="match status" value="1"/>
</dbReference>
<dbReference type="OrthoDB" id="3945418at2759"/>
<proteinExistence type="predicted"/>
<protein>
    <recommendedName>
        <fullName evidence="7">RRM domain-containing protein</fullName>
    </recommendedName>
</protein>
<evidence type="ECO:0000259" key="7">
    <source>
        <dbReference type="PROSITE" id="PS50102"/>
    </source>
</evidence>
<dbReference type="InterPro" id="IPR035979">
    <property type="entry name" value="RBD_domain_sf"/>
</dbReference>
<comment type="caution">
    <text evidence="8">The sequence shown here is derived from an EMBL/GenBank/DDBJ whole genome shotgun (WGS) entry which is preliminary data.</text>
</comment>
<feature type="domain" description="RRM" evidence="7">
    <location>
        <begin position="1"/>
        <end position="80"/>
    </location>
</feature>
<keyword evidence="2" id="KW-0677">Repeat</keyword>
<evidence type="ECO:0000256" key="5">
    <source>
        <dbReference type="PROSITE-ProRule" id="PRU00176"/>
    </source>
</evidence>
<sequence>MAQINLNVSWTTGRLTYFQVRKVFLPLGAIEVNMLNAPAGQDGGRATVKFKSLQDADKALQSTNGKDFEGITINVDLQQQQTVQSPQKAPVSTPKKKEEQQQQKKQKDEQERKRIESEQRRLKEQEQEQENLRIKKEQDNLKIEAEKERKRIESEQQQRLNQLNEKIATETPKSQLGHRLAGMLSVSDILLKQ</sequence>
<keyword evidence="3 5" id="KW-0694">RNA-binding</keyword>
<evidence type="ECO:0000256" key="6">
    <source>
        <dbReference type="SAM" id="MobiDB-lite"/>
    </source>
</evidence>
<dbReference type="InterPro" id="IPR051945">
    <property type="entry name" value="RRM_MRD1_RNA_proc_ribogen"/>
</dbReference>
<evidence type="ECO:0000313" key="8">
    <source>
        <dbReference type="EMBL" id="KAA6361510.1"/>
    </source>
</evidence>
<dbReference type="EMBL" id="SNRW01025442">
    <property type="protein sequence ID" value="KAA6361510.1"/>
    <property type="molecule type" value="Genomic_DNA"/>
</dbReference>
<dbReference type="InterPro" id="IPR000504">
    <property type="entry name" value="RRM_dom"/>
</dbReference>
<comment type="subcellular location">
    <subcellularLocation>
        <location evidence="1">Nucleus</location>
    </subcellularLocation>
</comment>
<organism evidence="8 9">
    <name type="scientific">Streblomastix strix</name>
    <dbReference type="NCBI Taxonomy" id="222440"/>
    <lineage>
        <taxon>Eukaryota</taxon>
        <taxon>Metamonada</taxon>
        <taxon>Preaxostyla</taxon>
        <taxon>Oxymonadida</taxon>
        <taxon>Streblomastigidae</taxon>
        <taxon>Streblomastix</taxon>
    </lineage>
</organism>
<dbReference type="GO" id="GO:0003729">
    <property type="term" value="F:mRNA binding"/>
    <property type="evidence" value="ECO:0007669"/>
    <property type="project" value="TreeGrafter"/>
</dbReference>
<keyword evidence="4" id="KW-0539">Nucleus</keyword>
<dbReference type="AlphaFoldDB" id="A0A5J4TU20"/>
<feature type="compositionally biased region" description="Basic and acidic residues" evidence="6">
    <location>
        <begin position="95"/>
        <end position="156"/>
    </location>
</feature>
<reference evidence="8 9" key="1">
    <citation type="submission" date="2019-03" db="EMBL/GenBank/DDBJ databases">
        <title>Single cell metagenomics reveals metabolic interactions within the superorganism composed of flagellate Streblomastix strix and complex community of Bacteroidetes bacteria on its surface.</title>
        <authorList>
            <person name="Treitli S.C."/>
            <person name="Kolisko M."/>
            <person name="Husnik F."/>
            <person name="Keeling P."/>
            <person name="Hampl V."/>
        </authorList>
    </citation>
    <scope>NUCLEOTIDE SEQUENCE [LARGE SCALE GENOMIC DNA]</scope>
    <source>
        <strain evidence="8">ST1C</strain>
    </source>
</reference>
<dbReference type="PANTHER" id="PTHR48039">
    <property type="entry name" value="RNA-BINDING MOTIF PROTEIN 14B"/>
    <property type="match status" value="1"/>
</dbReference>
<evidence type="ECO:0000313" key="9">
    <source>
        <dbReference type="Proteomes" id="UP000324800"/>
    </source>
</evidence>
<dbReference type="SUPFAM" id="SSF54928">
    <property type="entry name" value="RNA-binding domain, RBD"/>
    <property type="match status" value="1"/>
</dbReference>
<dbReference type="Gene3D" id="3.30.70.330">
    <property type="match status" value="1"/>
</dbReference>